<dbReference type="PANTHER" id="PTHR35889:SF3">
    <property type="entry name" value="F-BOX DOMAIN-CONTAINING PROTEIN"/>
    <property type="match status" value="1"/>
</dbReference>
<name>A0A518GW38_9BACT</name>
<dbReference type="GO" id="GO:0020037">
    <property type="term" value="F:heme binding"/>
    <property type="evidence" value="ECO:0007669"/>
    <property type="project" value="InterPro"/>
</dbReference>
<evidence type="ECO:0000256" key="1">
    <source>
        <dbReference type="SAM" id="Coils"/>
    </source>
</evidence>
<keyword evidence="6" id="KW-1185">Reference proteome</keyword>
<reference evidence="5 6" key="1">
    <citation type="submission" date="2019-02" db="EMBL/GenBank/DDBJ databases">
        <title>Deep-cultivation of Planctomycetes and their phenomic and genomic characterization uncovers novel biology.</title>
        <authorList>
            <person name="Wiegand S."/>
            <person name="Jogler M."/>
            <person name="Boedeker C."/>
            <person name="Pinto D."/>
            <person name="Vollmers J."/>
            <person name="Rivas-Marin E."/>
            <person name="Kohn T."/>
            <person name="Peeters S.H."/>
            <person name="Heuer A."/>
            <person name="Rast P."/>
            <person name="Oberbeckmann S."/>
            <person name="Bunk B."/>
            <person name="Jeske O."/>
            <person name="Meyerdierks A."/>
            <person name="Storesund J.E."/>
            <person name="Kallscheuer N."/>
            <person name="Luecker S."/>
            <person name="Lage O.M."/>
            <person name="Pohl T."/>
            <person name="Merkel B.J."/>
            <person name="Hornburger P."/>
            <person name="Mueller R.-W."/>
            <person name="Bruemmer F."/>
            <person name="Labrenz M."/>
            <person name="Spormann A.M."/>
            <person name="Op den Camp H."/>
            <person name="Overmann J."/>
            <person name="Amann R."/>
            <person name="Jetten M.S.M."/>
            <person name="Mascher T."/>
            <person name="Medema M.H."/>
            <person name="Devos D.P."/>
            <person name="Kaster A.-K."/>
            <person name="Ovreas L."/>
            <person name="Rohde M."/>
            <person name="Galperin M.Y."/>
            <person name="Jogler C."/>
        </authorList>
    </citation>
    <scope>NUCLEOTIDE SEQUENCE [LARGE SCALE GENOMIC DNA]</scope>
    <source>
        <strain evidence="5 6">ElP</strain>
    </source>
</reference>
<organism evidence="5 6">
    <name type="scientific">Tautonia plasticadhaerens</name>
    <dbReference type="NCBI Taxonomy" id="2527974"/>
    <lineage>
        <taxon>Bacteria</taxon>
        <taxon>Pseudomonadati</taxon>
        <taxon>Planctomycetota</taxon>
        <taxon>Planctomycetia</taxon>
        <taxon>Isosphaerales</taxon>
        <taxon>Isosphaeraceae</taxon>
        <taxon>Tautonia</taxon>
    </lineage>
</organism>
<dbReference type="KEGG" id="tpla:ElP_06010"/>
<evidence type="ECO:0000313" key="6">
    <source>
        <dbReference type="Proteomes" id="UP000317835"/>
    </source>
</evidence>
<dbReference type="InterPro" id="IPR011444">
    <property type="entry name" value="DUF1549"/>
</dbReference>
<dbReference type="InterPro" id="IPR036909">
    <property type="entry name" value="Cyt_c-like_dom_sf"/>
</dbReference>
<gene>
    <name evidence="5" type="ORF">ElP_06010</name>
</gene>
<dbReference type="Pfam" id="PF07635">
    <property type="entry name" value="PSCyt1"/>
    <property type="match status" value="1"/>
</dbReference>
<dbReference type="Proteomes" id="UP000317835">
    <property type="component" value="Chromosome"/>
</dbReference>
<dbReference type="EMBL" id="CP036426">
    <property type="protein sequence ID" value="QDV32761.1"/>
    <property type="molecule type" value="Genomic_DNA"/>
</dbReference>
<dbReference type="InterPro" id="IPR022655">
    <property type="entry name" value="DUF1553"/>
</dbReference>
<dbReference type="GO" id="GO:0009055">
    <property type="term" value="F:electron transfer activity"/>
    <property type="evidence" value="ECO:0007669"/>
    <property type="project" value="InterPro"/>
</dbReference>
<protein>
    <submittedName>
        <fullName evidence="5">Planctomycete cytochrome C</fullName>
    </submittedName>
</protein>
<dbReference type="InterPro" id="IPR011429">
    <property type="entry name" value="Cyt_c_Planctomycete-type"/>
</dbReference>
<feature type="domain" description="DUF1553" evidence="3">
    <location>
        <begin position="597"/>
        <end position="838"/>
    </location>
</feature>
<dbReference type="PANTHER" id="PTHR35889">
    <property type="entry name" value="CYCLOINULO-OLIGOSACCHARIDE FRUCTANOTRANSFERASE-RELATED"/>
    <property type="match status" value="1"/>
</dbReference>
<feature type="coiled-coil region" evidence="1">
    <location>
        <begin position="522"/>
        <end position="574"/>
    </location>
</feature>
<dbReference type="OrthoDB" id="127107at2"/>
<dbReference type="AlphaFoldDB" id="A0A518GW38"/>
<accession>A0A518GW38</accession>
<evidence type="ECO:0000259" key="2">
    <source>
        <dbReference type="Pfam" id="PF07583"/>
    </source>
</evidence>
<proteinExistence type="predicted"/>
<evidence type="ECO:0000259" key="3">
    <source>
        <dbReference type="Pfam" id="PF07587"/>
    </source>
</evidence>
<dbReference type="SUPFAM" id="SSF46626">
    <property type="entry name" value="Cytochrome c"/>
    <property type="match status" value="1"/>
</dbReference>
<evidence type="ECO:0000313" key="5">
    <source>
        <dbReference type="EMBL" id="QDV32761.1"/>
    </source>
</evidence>
<dbReference type="RefSeq" id="WP_145267088.1">
    <property type="nucleotide sequence ID" value="NZ_CP036426.1"/>
</dbReference>
<keyword evidence="1" id="KW-0175">Coiled coil</keyword>
<dbReference type="Pfam" id="PF07583">
    <property type="entry name" value="PSCyt2"/>
    <property type="match status" value="1"/>
</dbReference>
<feature type="domain" description="DUF1549" evidence="2">
    <location>
        <begin position="152"/>
        <end position="352"/>
    </location>
</feature>
<evidence type="ECO:0000259" key="4">
    <source>
        <dbReference type="Pfam" id="PF07635"/>
    </source>
</evidence>
<dbReference type="Pfam" id="PF07587">
    <property type="entry name" value="PSD1"/>
    <property type="match status" value="1"/>
</dbReference>
<sequence>MSIISSATVILVGLAAPAPRAEEVDYLRDVKPVLAERCFSCHGALKQEAELRLDTAALMIKGSNAGPVVEPGDVEGSYLLAVLSGEAGLRMPPEGEPLSDEQVGHIRSWIADGAPSPEDEAPQQDPMDHWAYRSLVRPDVPAAVDPNRGENPIDAFLSREHESLGVTPVPSADRATLLRRVALDLTGLVPTREELHAFNSDEDPDAYERAVDRHLDSPHFGERWGRHWMDVWRYSDWDGYGDEVRESQPHIWRWRDWIVESLNADVGYDRMVLEMLAGDEVAPEDPETLRATGFLARNWYKFNRNIWLDNTVEHTGKAFLGLTINCARCHDHKYDPIPQDDYYRFRAIFEPHDVAVDRLPGRPDTSEAGLVRVFDAHADRPTFLFVRGDEQQPVEDSPLPPSIPGMFGPWSGIEPVALPKEASYPGLLGFIRCETRAAAERAVDEAQDGLDQARALEGADAGGEDWSPLRLAEHRVRAALAELDAVDARLDADEARYADRPDARLVDRLTIRAGLAERLASLAGAERDRVLAEKALADARAAIDRDDSTPLKGIEAAEKTLADARAAVDAAGDTLNGPLPSDYAPLTPIRPPTSTGRRLALARWITDRDNPLTARVAVNHVWMRHFGSPLVESVFDFGINGKAPTHPDLLDWLAVELMESGWSLKHLHRLIVTSRAYRMQSSAAVDHPNAAIDPENRSLWRMNTRRMESELVRDNVLRVAGSLDPALGGPDLDPVSALTSPRRSLYFRHAKEKRSTFLRLFDSANVNSCYRRDVSVAPQQALALSNSPLTLAQARILAGRLTGESGAEDDDAFLAVAFEQILGRAVEAEERDTCLDFLGAQRAQLAGPSGLTPFESGPEAVVAPSPDPRQRARENLIHVLLNHSEFLTIR</sequence>
<feature type="domain" description="Cytochrome C Planctomycete-type" evidence="4">
    <location>
        <begin position="38"/>
        <end position="95"/>
    </location>
</feature>